<protein>
    <recommendedName>
        <fullName evidence="1">Aminoglycoside phosphotransferase domain-containing protein</fullName>
    </recommendedName>
</protein>
<dbReference type="RefSeq" id="WP_086817888.1">
    <property type="nucleotide sequence ID" value="NZ_BJMM01000002.1"/>
</dbReference>
<organism evidence="2 3">
    <name type="scientific">Streptomyces cacaoi</name>
    <dbReference type="NCBI Taxonomy" id="1898"/>
    <lineage>
        <taxon>Bacteria</taxon>
        <taxon>Bacillati</taxon>
        <taxon>Actinomycetota</taxon>
        <taxon>Actinomycetes</taxon>
        <taxon>Kitasatosporales</taxon>
        <taxon>Streptomycetaceae</taxon>
        <taxon>Streptomyces</taxon>
    </lineage>
</organism>
<dbReference type="InterPro" id="IPR002575">
    <property type="entry name" value="Aminoglycoside_PTrfase"/>
</dbReference>
<dbReference type="AlphaFoldDB" id="A0A4Y3QTH5"/>
<dbReference type="InterPro" id="IPR011009">
    <property type="entry name" value="Kinase-like_dom_sf"/>
</dbReference>
<proteinExistence type="predicted"/>
<keyword evidence="3" id="KW-1185">Reference proteome</keyword>
<dbReference type="SUPFAM" id="SSF56112">
    <property type="entry name" value="Protein kinase-like (PK-like)"/>
    <property type="match status" value="1"/>
</dbReference>
<dbReference type="EMBL" id="BJMM01000002">
    <property type="protein sequence ID" value="GEB47967.1"/>
    <property type="molecule type" value="Genomic_DNA"/>
</dbReference>
<comment type="caution">
    <text evidence="2">The sequence shown here is derived from an EMBL/GenBank/DDBJ whole genome shotgun (WGS) entry which is preliminary data.</text>
</comment>
<dbReference type="NCBIfam" id="NF038156">
    <property type="entry name" value="lant_syn_V_LxmK"/>
    <property type="match status" value="1"/>
</dbReference>
<evidence type="ECO:0000313" key="3">
    <source>
        <dbReference type="Proteomes" id="UP000319210"/>
    </source>
</evidence>
<dbReference type="Pfam" id="PF01636">
    <property type="entry name" value="APH"/>
    <property type="match status" value="1"/>
</dbReference>
<feature type="domain" description="Aminoglycoside phosphotransferase" evidence="1">
    <location>
        <begin position="95"/>
        <end position="258"/>
    </location>
</feature>
<reference evidence="2 3" key="1">
    <citation type="submission" date="2019-06" db="EMBL/GenBank/DDBJ databases">
        <title>Whole genome shotgun sequence of Streptomyces cacaoi subsp. cacaoi NBRC 12748.</title>
        <authorList>
            <person name="Hosoyama A."/>
            <person name="Uohara A."/>
            <person name="Ohji S."/>
            <person name="Ichikawa N."/>
        </authorList>
    </citation>
    <scope>NUCLEOTIDE SEQUENCE [LARGE SCALE GENOMIC DNA]</scope>
    <source>
        <strain evidence="2 3">NBRC 12748</strain>
    </source>
</reference>
<evidence type="ECO:0000313" key="2">
    <source>
        <dbReference type="EMBL" id="GEB47967.1"/>
    </source>
</evidence>
<sequence length="380" mass="41828">MTVSVKSQRGVHPASGELDRVPAVGALLARLGLGEFEENSVDSRPGRNDIWCGTTTTGASVFVKRMTGDPFDIQQRTRRLLSFETALRAFFPFPRESGAALDAPRLLGHDAEAAVFAFTRVTDGEPGNDLMIERRLDEDTARRCGRAVAHLHSLRPGEAAQLDDSVPLFPSLKLLEGIPDTMFDLLGTAELQMWRLLQTDDELRGAVARLLRREREAPRVPVHCDLRLDQFLIAGEHLTLTDWEELRLGDPARDVGAFIGECLYRSVLDIVSARGEVDFTAASLTVEDVLRRGVERIRARQPLMAAFTAGYAQGRPGRDPRLAARAAAFAGWHLIDRMIATAHFRPRLLGIERAAAGIGRTALLDPDRFVGSLGLEPLLN</sequence>
<gene>
    <name evidence="2" type="ORF">SCA03_05180</name>
</gene>
<accession>A0A4Y3QTH5</accession>
<dbReference type="Gene3D" id="3.90.1200.10">
    <property type="match status" value="1"/>
</dbReference>
<name>A0A4Y3QTH5_STRCI</name>
<evidence type="ECO:0000259" key="1">
    <source>
        <dbReference type="Pfam" id="PF01636"/>
    </source>
</evidence>
<dbReference type="Proteomes" id="UP000319210">
    <property type="component" value="Unassembled WGS sequence"/>
</dbReference>
<dbReference type="OrthoDB" id="2410440at2"/>